<sequence>MKLDDLEKALAGKSWTFAWDALLAVSKAQLEQSLFHAITRRVDAFIRPFSGTLEHSNVGTARLRAGGLCFGPAQLSFAGSTLRRAAVQVRVPLVAGNLVELLTGGTSAGLSALDAVSPAQGYWLQWETDLQVLRQGSNLQVVLDLAGEAREPRCNLSAHALEQSRLGEQLLAYLRSGLGTAAAPLPVMPETRFPLITLPLGQGDWSEPATAEVLTYQAGSDDDGAVLVLLAFSDRAGGSLPDPAAGLPYLVPNDQANGQRLYHAALLLRQSPYGQWLAEDQLPQLLNEARFGDQRFAAAAQRKPFDRLWVGRLESDGSLRLEPSTATLAAGSGQAFAPQAGLATAAGLWQAGGQVHGSAGGRVTQAGQYTAASLAELAADTGVAAVRLNQSNGEREETAAAWVYTQASAVLQPGRVFVQHLYGTPEALSLRAVAPGQSVQWHAPSLGRLAEQSADGSARYQPPASLGDYVAVDYVKASVASGAASESAVVLIGQAPGFTLAENYALNVAAGDPPLRFGLGEAKRADGQTLSLATRADDDLQATVVNPEGGTVVVDGDDIVYTPPAIVVHPADVIQVTLVIRGGIKLHSHIVVHTRPAATFMPDHWEQLDYFRVRVVGSVTPLLGTAYGNGYQQIQVQVEIRTGTVIYDGQEYHIPITQEELDSLELVDNLNNQAVFKLALGAEGIDDPQVALALSLERNRYVLGSQVQAPAPAAEGDQERTRRATYYIHVQGNKAYELFARFTDTYYIAHESRGVTPAEGSITVKSEPAPQPTFYLEYHPRSAVIAWKGRVIDNGENQQPRFDYGLSDASTTYYELSAYRNNQLVKLLECQVEGVPNMARWESEFWAESGFSYSSYASPSDGRGYDLALSAELLELNQALRPGLAQPQVPPASGPYREEIPLWSALRPGVTPTEGKLLFTLDQMSDMPWQWADDLGEAQVQRLDELRQALSAEVPTFRVRDEFGTLHSGTLGFPPDTGGPTSNRDSLVWQPSRALATQAAPAASVHSNAFNFLSYLQGGVDPRTGQYTVALELPGVAANDLAGPELPLVLSFSPLTPLDAGFGIGWSLNLSHVDLATGGLGSVRLGNGESYRITGADATSQELYMREQKLPSFRLFSLGGNQYRLVHRDGLVEYLGNPGAGSLMLPSRIETPRGHGVQLRYEGFEGNARLASIIDDSGRVLLQLEHGSSQAVVRLDVDGSSEAARFMLTFSARQLVEMALPTEERASWRIEYDHIGANYEYLCVSELHTPVGGREVISYHSQGHGVPGNARPPLPRVASHITYPSGGGEDRLEVTYAWSSNNFLGYNALNTWSEEEDNLYVLYRSQQAYEYSSIATQVGSGVTRTVTRTYNGLHLLTEQQTEQNNHVRTDTTRYHLIAGTPVDQQPGQFQLPKAQTVTWRVGNQRQATQVTGTDYDEHGNLLKETAETGVVTTYTYYPGGSGSEACPADPWGFTRHLKTTTVAPSALGQPGAPVRVTTTTYRQVPGLASADAKGEVLPASEVLAEQGQAQALRSSTYAYYTDSADSLTLGRLRETIVTYGTFATTQALVYQKLDGQWGVGTVLKTQQTTTGHDGTTKVNYSEQSILNGLMLLERDEQSEGQDIDVRRHYDRLQRVVEETIAPGTEQEATKHYAYGLVSAAGQRGWQAVTDVKGLREVTWVDGLNRPVQVDRYEPGSQQPLQTYSATYDRLGQLASAREFDDCLAQGQVLELPERYEYDDWGERSVTVTADGVSQHDRTEPRSLADVPAATQVQIQSQQGGNLRSGVQVTWLDAFDNPLRVERYESAEDHEQGSRPYSTQQYAYDGLGRKTREIDAGDFETQFEYDAFDRNVLTVLPGNTQVIREYAAHSDQDWPTSISVRIGSQTKLLGTQAFDGLGRMTEAVTGGRKRAFTYKGGETRPTRVLTPSGATLEYQYQPRLGDQPILRSVPGATGKQAAPLTEYYDYDPLDARLVACRQGSQEVLKRQYHSNGRLKTETRLHGGEPLNMAYSYSVGERLLSYTDVVQQVQTYQYDSAGRLAKTELGSLACTLGYDALGRPASVAATDSSSRLTTYLGYDAFGREVERRFQYADGTDVLTQAYDALDRITSKTLRDGEGENAPLLRKETFKYDQRGHLSQYDCEGPEKPQDPYGHPITRQVFAVDGLDNHTRVLTSWDGGQNVATYTYSEVDPAQLVRIGNTGQGYPTAVELAYDEDGNLLNDEWGRAFDYDPLGRLASVSALQGESPSYYHYDPLDAISARSEQADGAPLEGRFYRDGQLHTLLEQGQPTTIVRAGEHLIAEVGTPDKTPPRSTQP</sequence>
<proteinExistence type="predicted"/>
<protein>
    <submittedName>
        <fullName evidence="1">RHS repeat protein</fullName>
    </submittedName>
</protein>
<keyword evidence="2" id="KW-1185">Reference proteome</keyword>
<dbReference type="Proteomes" id="UP000805841">
    <property type="component" value="Unassembled WGS sequence"/>
</dbReference>
<dbReference type="RefSeq" id="WP_190420140.1">
    <property type="nucleotide sequence ID" value="NZ_JAAOCA010000011.1"/>
</dbReference>
<gene>
    <name evidence="1" type="ORF">HAQ05_10470</name>
</gene>
<dbReference type="InterPro" id="IPR031325">
    <property type="entry name" value="RHS_repeat"/>
</dbReference>
<comment type="caution">
    <text evidence="1">The sequence shown here is derived from an EMBL/GenBank/DDBJ whole genome shotgun (WGS) entry which is preliminary data.</text>
</comment>
<accession>A0ABR7Z111</accession>
<dbReference type="Pfam" id="PF05593">
    <property type="entry name" value="RHS_repeat"/>
    <property type="match status" value="1"/>
</dbReference>
<dbReference type="EMBL" id="JAAOCA010000011">
    <property type="protein sequence ID" value="MBD1599127.1"/>
    <property type="molecule type" value="Genomic_DNA"/>
</dbReference>
<organism evidence="1 2">
    <name type="scientific">Pseudomonas typographi</name>
    <dbReference type="NCBI Taxonomy" id="2715964"/>
    <lineage>
        <taxon>Bacteria</taxon>
        <taxon>Pseudomonadati</taxon>
        <taxon>Pseudomonadota</taxon>
        <taxon>Gammaproteobacteria</taxon>
        <taxon>Pseudomonadales</taxon>
        <taxon>Pseudomonadaceae</taxon>
        <taxon>Pseudomonas</taxon>
    </lineage>
</organism>
<evidence type="ECO:0000313" key="1">
    <source>
        <dbReference type="EMBL" id="MBD1599127.1"/>
    </source>
</evidence>
<evidence type="ECO:0000313" key="2">
    <source>
        <dbReference type="Proteomes" id="UP000805841"/>
    </source>
</evidence>
<name>A0ABR7Z111_9PSED</name>
<reference evidence="1 2" key="1">
    <citation type="journal article" date="2020" name="Insects">
        <title>Bacteria Belonging to Pseudomonas typographi sp. nov. from the Bark Beetle Ips typographus Have Genomic Potential to Aid in the Host Ecology.</title>
        <authorList>
            <person name="Peral-Aranega E."/>
            <person name="Saati-Santamaria Z."/>
            <person name="Kolarik M."/>
            <person name="Rivas R."/>
            <person name="Garcia-Fraile P."/>
        </authorList>
    </citation>
    <scope>NUCLEOTIDE SEQUENCE [LARGE SCALE GENOMIC DNA]</scope>
    <source>
        <strain evidence="1 2">CA3A</strain>
    </source>
</reference>
<dbReference type="Gene3D" id="2.180.10.10">
    <property type="entry name" value="RHS repeat-associated core"/>
    <property type="match status" value="1"/>
</dbReference>